<comment type="caution">
    <text evidence="2">The sequence shown here is derived from an EMBL/GenBank/DDBJ whole genome shotgun (WGS) entry which is preliminary data.</text>
</comment>
<dbReference type="Proteomes" id="UP000299102">
    <property type="component" value="Unassembled WGS sequence"/>
</dbReference>
<feature type="compositionally biased region" description="Basic and acidic residues" evidence="1">
    <location>
        <begin position="80"/>
        <end position="89"/>
    </location>
</feature>
<keyword evidence="3" id="KW-1185">Reference proteome</keyword>
<evidence type="ECO:0000313" key="2">
    <source>
        <dbReference type="EMBL" id="GBP41848.1"/>
    </source>
</evidence>
<evidence type="ECO:0000313" key="3">
    <source>
        <dbReference type="Proteomes" id="UP000299102"/>
    </source>
</evidence>
<protein>
    <submittedName>
        <fullName evidence="2">Uncharacterized protein</fullName>
    </submittedName>
</protein>
<dbReference type="EMBL" id="BGZK01000407">
    <property type="protein sequence ID" value="GBP41848.1"/>
    <property type="molecule type" value="Genomic_DNA"/>
</dbReference>
<reference evidence="2 3" key="1">
    <citation type="journal article" date="2019" name="Commun. Biol.">
        <title>The bagworm genome reveals a unique fibroin gene that provides high tensile strength.</title>
        <authorList>
            <person name="Kono N."/>
            <person name="Nakamura H."/>
            <person name="Ohtoshi R."/>
            <person name="Tomita M."/>
            <person name="Numata K."/>
            <person name="Arakawa K."/>
        </authorList>
    </citation>
    <scope>NUCLEOTIDE SEQUENCE [LARGE SCALE GENOMIC DNA]</scope>
</reference>
<organism evidence="2 3">
    <name type="scientific">Eumeta variegata</name>
    <name type="common">Bagworm moth</name>
    <name type="synonym">Eumeta japonica</name>
    <dbReference type="NCBI Taxonomy" id="151549"/>
    <lineage>
        <taxon>Eukaryota</taxon>
        <taxon>Metazoa</taxon>
        <taxon>Ecdysozoa</taxon>
        <taxon>Arthropoda</taxon>
        <taxon>Hexapoda</taxon>
        <taxon>Insecta</taxon>
        <taxon>Pterygota</taxon>
        <taxon>Neoptera</taxon>
        <taxon>Endopterygota</taxon>
        <taxon>Lepidoptera</taxon>
        <taxon>Glossata</taxon>
        <taxon>Ditrysia</taxon>
        <taxon>Tineoidea</taxon>
        <taxon>Psychidae</taxon>
        <taxon>Oiketicinae</taxon>
        <taxon>Eumeta</taxon>
    </lineage>
</organism>
<gene>
    <name evidence="2" type="ORF">EVAR_86818_1</name>
</gene>
<dbReference type="AlphaFoldDB" id="A0A4C1VRX2"/>
<accession>A0A4C1VRX2</accession>
<feature type="region of interest" description="Disordered" evidence="1">
    <location>
        <begin position="64"/>
        <end position="89"/>
    </location>
</feature>
<proteinExistence type="predicted"/>
<name>A0A4C1VRX2_EUMVA</name>
<evidence type="ECO:0000256" key="1">
    <source>
        <dbReference type="SAM" id="MobiDB-lite"/>
    </source>
</evidence>
<sequence length="117" mass="13867">MITYFINCRPPDPYPRDRQRMYLERLRVHMGYSGHLIFSGSQTRFAPRIPFVSGFIQIGTMTGNANRNLKQDKHRHRKPDQKLDQNRENRIETEKAWFCSHMQSKGFGDLQTKAPRD</sequence>